<comment type="caution">
    <text evidence="5">The sequence shown here is derived from an EMBL/GenBank/DDBJ whole genome shotgun (WGS) entry which is preliminary data.</text>
</comment>
<sequence>MKRAAVLGSPIAHSLSPVLHQAAYAALGLAGEWTYERIECDEAGLAGFLKSRDDSWAGLSLTMPLKRAVMDLADDADTTSREVGVANTLLFGSGRLLVRNTDVAGVVGALRDAGITRVRTAAVLGGGATAASAVAALGRLGAVEPGAITVLARDPARAEGVVRAAERMALRIATAPLPETADRVDVDLVVSTLPAGAADPFAEAVAAGPAALFDVVYSPWPTALAAAVAAAGRTVVGGFPMLLHQAALQVELMTGAEQAPIEAMRRAGESELLRRAAAGGAGE</sequence>
<dbReference type="InterPro" id="IPR041121">
    <property type="entry name" value="SDH_C"/>
</dbReference>
<evidence type="ECO:0000259" key="3">
    <source>
        <dbReference type="Pfam" id="PF08501"/>
    </source>
</evidence>
<dbReference type="SUPFAM" id="SSF53223">
    <property type="entry name" value="Aminoacid dehydrogenase-like, N-terminal domain"/>
    <property type="match status" value="1"/>
</dbReference>
<evidence type="ECO:0000259" key="4">
    <source>
        <dbReference type="Pfam" id="PF18317"/>
    </source>
</evidence>
<evidence type="ECO:0000256" key="2">
    <source>
        <dbReference type="ARBA" id="ARBA00023141"/>
    </source>
</evidence>
<keyword evidence="5" id="KW-0560">Oxidoreductase</keyword>
<comment type="pathway">
    <text evidence="1">Metabolic intermediate biosynthesis; chorismate biosynthesis; chorismate from D-erythrose 4-phosphate and phosphoenolpyruvate: step 4/7.</text>
</comment>
<dbReference type="Pfam" id="PF08501">
    <property type="entry name" value="Shikimate_dh_N"/>
    <property type="match status" value="1"/>
</dbReference>
<dbReference type="InterPro" id="IPR022893">
    <property type="entry name" value="Shikimate_DH_fam"/>
</dbReference>
<dbReference type="RefSeq" id="WP_378573973.1">
    <property type="nucleotide sequence ID" value="NZ_JBHSFQ010000009.1"/>
</dbReference>
<gene>
    <name evidence="5" type="ORF">ACFO4E_12205</name>
</gene>
<evidence type="ECO:0000313" key="6">
    <source>
        <dbReference type="Proteomes" id="UP001595923"/>
    </source>
</evidence>
<evidence type="ECO:0000256" key="1">
    <source>
        <dbReference type="ARBA" id="ARBA00004871"/>
    </source>
</evidence>
<keyword evidence="2" id="KW-0057">Aromatic amino acid biosynthesis</keyword>
<feature type="domain" description="SDH C-terminal" evidence="4">
    <location>
        <begin position="238"/>
        <end position="267"/>
    </location>
</feature>
<dbReference type="Gene3D" id="3.40.50.10860">
    <property type="entry name" value="Leucine Dehydrogenase, chain A, domain 1"/>
    <property type="match status" value="1"/>
</dbReference>
<accession>A0ABV9DUP4</accession>
<dbReference type="PANTHER" id="PTHR21089:SF1">
    <property type="entry name" value="BIFUNCTIONAL 3-DEHYDROQUINATE DEHYDRATASE_SHIKIMATE DEHYDROGENASE, CHLOROPLASTIC"/>
    <property type="match status" value="1"/>
</dbReference>
<proteinExistence type="predicted"/>
<keyword evidence="2" id="KW-0028">Amino-acid biosynthesis</keyword>
<reference evidence="6" key="1">
    <citation type="journal article" date="2019" name="Int. J. Syst. Evol. Microbiol.">
        <title>The Global Catalogue of Microorganisms (GCM) 10K type strain sequencing project: providing services to taxonomists for standard genome sequencing and annotation.</title>
        <authorList>
            <consortium name="The Broad Institute Genomics Platform"/>
            <consortium name="The Broad Institute Genome Sequencing Center for Infectious Disease"/>
            <person name="Wu L."/>
            <person name="Ma J."/>
        </authorList>
    </citation>
    <scope>NUCLEOTIDE SEQUENCE [LARGE SCALE GENOMIC DNA]</scope>
    <source>
        <strain evidence="6">XZYJ18</strain>
    </source>
</reference>
<organism evidence="5 6">
    <name type="scientific">Nocardiopsis mangrovi</name>
    <dbReference type="NCBI Taxonomy" id="1179818"/>
    <lineage>
        <taxon>Bacteria</taxon>
        <taxon>Bacillati</taxon>
        <taxon>Actinomycetota</taxon>
        <taxon>Actinomycetes</taxon>
        <taxon>Streptosporangiales</taxon>
        <taxon>Nocardiopsidaceae</taxon>
        <taxon>Nocardiopsis</taxon>
    </lineage>
</organism>
<feature type="domain" description="Shikimate dehydrogenase substrate binding N-terminal" evidence="3">
    <location>
        <begin position="6"/>
        <end position="89"/>
    </location>
</feature>
<dbReference type="InterPro" id="IPR036291">
    <property type="entry name" value="NAD(P)-bd_dom_sf"/>
</dbReference>
<dbReference type="GO" id="GO:0004764">
    <property type="term" value="F:shikimate 3-dehydrogenase (NADP+) activity"/>
    <property type="evidence" value="ECO:0007669"/>
    <property type="project" value="UniProtKB-EC"/>
</dbReference>
<protein>
    <submittedName>
        <fullName evidence="5">Shikimate dehydrogenase</fullName>
        <ecNumber evidence="5">1.1.1.25</ecNumber>
    </submittedName>
</protein>
<dbReference type="InterPro" id="IPR013708">
    <property type="entry name" value="Shikimate_DH-bd_N"/>
</dbReference>
<dbReference type="Gene3D" id="3.40.50.720">
    <property type="entry name" value="NAD(P)-binding Rossmann-like Domain"/>
    <property type="match status" value="1"/>
</dbReference>
<evidence type="ECO:0000313" key="5">
    <source>
        <dbReference type="EMBL" id="MFC4562619.1"/>
    </source>
</evidence>
<dbReference type="SUPFAM" id="SSF51735">
    <property type="entry name" value="NAD(P)-binding Rossmann-fold domains"/>
    <property type="match status" value="1"/>
</dbReference>
<name>A0ABV9DUP4_9ACTN</name>
<dbReference type="PANTHER" id="PTHR21089">
    <property type="entry name" value="SHIKIMATE DEHYDROGENASE"/>
    <property type="match status" value="1"/>
</dbReference>
<dbReference type="Proteomes" id="UP001595923">
    <property type="component" value="Unassembled WGS sequence"/>
</dbReference>
<dbReference type="NCBIfam" id="NF001311">
    <property type="entry name" value="PRK00258.1-3"/>
    <property type="match status" value="1"/>
</dbReference>
<dbReference type="EC" id="1.1.1.25" evidence="5"/>
<dbReference type="EMBL" id="JBHSFQ010000009">
    <property type="protein sequence ID" value="MFC4562619.1"/>
    <property type="molecule type" value="Genomic_DNA"/>
</dbReference>
<dbReference type="InterPro" id="IPR046346">
    <property type="entry name" value="Aminoacid_DH-like_N_sf"/>
</dbReference>
<keyword evidence="6" id="KW-1185">Reference proteome</keyword>
<dbReference type="Pfam" id="PF18317">
    <property type="entry name" value="SDH_C"/>
    <property type="match status" value="1"/>
</dbReference>